<dbReference type="InterPro" id="IPR016040">
    <property type="entry name" value="NAD(P)-bd_dom"/>
</dbReference>
<keyword evidence="3" id="KW-1185">Reference proteome</keyword>
<dbReference type="AlphaFoldDB" id="A0A5C4V8Q5"/>
<dbReference type="OrthoDB" id="116343at2"/>
<evidence type="ECO:0000313" key="3">
    <source>
        <dbReference type="Proteomes" id="UP000311713"/>
    </source>
</evidence>
<dbReference type="Gene3D" id="3.90.25.10">
    <property type="entry name" value="UDP-galactose 4-epimerase, domain 1"/>
    <property type="match status" value="1"/>
</dbReference>
<dbReference type="Proteomes" id="UP000311713">
    <property type="component" value="Unassembled WGS sequence"/>
</dbReference>
<dbReference type="EMBL" id="VDGT01000004">
    <property type="protein sequence ID" value="TNM32207.1"/>
    <property type="molecule type" value="Genomic_DNA"/>
</dbReference>
<dbReference type="Gene3D" id="3.40.50.720">
    <property type="entry name" value="NAD(P)-binding Rossmann-like Domain"/>
    <property type="match status" value="1"/>
</dbReference>
<organism evidence="2 3">
    <name type="scientific">Streptomyces sedi</name>
    <dbReference type="NCBI Taxonomy" id="555059"/>
    <lineage>
        <taxon>Bacteria</taxon>
        <taxon>Bacillati</taxon>
        <taxon>Actinomycetota</taxon>
        <taxon>Actinomycetes</taxon>
        <taxon>Kitasatosporales</taxon>
        <taxon>Streptomycetaceae</taxon>
        <taxon>Streptomyces</taxon>
    </lineage>
</organism>
<dbReference type="SUPFAM" id="SSF51735">
    <property type="entry name" value="NAD(P)-binding Rossmann-fold domains"/>
    <property type="match status" value="1"/>
</dbReference>
<comment type="caution">
    <text evidence="2">The sequence shown here is derived from an EMBL/GenBank/DDBJ whole genome shotgun (WGS) entry which is preliminary data.</text>
</comment>
<dbReference type="InterPro" id="IPR051604">
    <property type="entry name" value="Ergot_Alk_Oxidoreductase"/>
</dbReference>
<dbReference type="Pfam" id="PF13460">
    <property type="entry name" value="NAD_binding_10"/>
    <property type="match status" value="1"/>
</dbReference>
<accession>A0A5C4V8Q5</accession>
<feature type="domain" description="NAD(P)-binding" evidence="1">
    <location>
        <begin position="6"/>
        <end position="180"/>
    </location>
</feature>
<reference evidence="2 3" key="1">
    <citation type="submission" date="2019-06" db="EMBL/GenBank/DDBJ databases">
        <title>Draft genome of Streptomyces sedi sp. JCM16909.</title>
        <authorList>
            <person name="Klykleung N."/>
            <person name="Tanasupawat S."/>
            <person name="Kudo T."/>
            <person name="Yuki M."/>
            <person name="Ohkuma M."/>
        </authorList>
    </citation>
    <scope>NUCLEOTIDE SEQUENCE [LARGE SCALE GENOMIC DNA]</scope>
    <source>
        <strain evidence="2 3">JCM 16909</strain>
    </source>
</reference>
<evidence type="ECO:0000259" key="1">
    <source>
        <dbReference type="Pfam" id="PF13460"/>
    </source>
</evidence>
<sequence>MILITGATGTIGREVVRLLAARGESVRAATRAPARAAAVPAGVEVVRADFDDPASWEAVAEGAHAVFMLSAPGPWLPRHDATLLAAARSAGVRKVVKLSAIGTGEAHGARVGDWHLPGEEAVRSSGLEWVVLRPSGFASNALGWADALRSGAPVPNPMGAGGQGVIDPGDVAEVAALALTSSGHHESVHTLTGPESLSVPDMAARLGRVLGRAVETIDLTPEEYRDGLVAAGLDPAFVEAAVDGARRVAEGGVADLTDDVERVLGRPPRTFAAWAHDHRADFTG</sequence>
<dbReference type="RefSeq" id="WP_139642005.1">
    <property type="nucleotide sequence ID" value="NZ_BAAAZS010000018.1"/>
</dbReference>
<dbReference type="PANTHER" id="PTHR43162:SF1">
    <property type="entry name" value="PRESTALK A DIFFERENTIATION PROTEIN A"/>
    <property type="match status" value="1"/>
</dbReference>
<name>A0A5C4V8Q5_9ACTN</name>
<dbReference type="InterPro" id="IPR036291">
    <property type="entry name" value="NAD(P)-bd_dom_sf"/>
</dbReference>
<proteinExistence type="predicted"/>
<dbReference type="PANTHER" id="PTHR43162">
    <property type="match status" value="1"/>
</dbReference>
<protein>
    <submittedName>
        <fullName evidence="2">NAD-dependent epimerase/dehydratase family protein</fullName>
    </submittedName>
</protein>
<gene>
    <name evidence="2" type="ORF">FH715_07350</name>
</gene>
<evidence type="ECO:0000313" key="2">
    <source>
        <dbReference type="EMBL" id="TNM32207.1"/>
    </source>
</evidence>